<dbReference type="AlphaFoldDB" id="A0A9X1H6S9"/>
<dbReference type="RefSeq" id="WP_223704609.1">
    <property type="nucleotide sequence ID" value="NZ_JAINUY010000001.1"/>
</dbReference>
<dbReference type="InterPro" id="IPR031009">
    <property type="entry name" value="Tcm_partner"/>
</dbReference>
<comment type="caution">
    <text evidence="1">The sequence shown here is derived from an EMBL/GenBank/DDBJ whole genome shotgun (WGS) entry which is preliminary data.</text>
</comment>
<organism evidence="1 2">
    <name type="scientific">Flavobacterium potami</name>
    <dbReference type="NCBI Taxonomy" id="2872310"/>
    <lineage>
        <taxon>Bacteria</taxon>
        <taxon>Pseudomonadati</taxon>
        <taxon>Bacteroidota</taxon>
        <taxon>Flavobacteriia</taxon>
        <taxon>Flavobacteriales</taxon>
        <taxon>Flavobacteriaceae</taxon>
        <taxon>Flavobacterium</taxon>
    </lineage>
</organism>
<dbReference type="EMBL" id="JAINUY010000001">
    <property type="protein sequence ID" value="MBZ4033813.1"/>
    <property type="molecule type" value="Genomic_DNA"/>
</dbReference>
<dbReference type="Proteomes" id="UP001139366">
    <property type="component" value="Unassembled WGS sequence"/>
</dbReference>
<name>A0A9X1H6S9_9FLAO</name>
<evidence type="ECO:0000313" key="2">
    <source>
        <dbReference type="Proteomes" id="UP001139366"/>
    </source>
</evidence>
<keyword evidence="2" id="KW-1185">Reference proteome</keyword>
<protein>
    <submittedName>
        <fullName evidence="1">Three-Cys-motif partner protein TcmP</fullName>
    </submittedName>
</protein>
<evidence type="ECO:0000313" key="1">
    <source>
        <dbReference type="EMBL" id="MBZ4033813.1"/>
    </source>
</evidence>
<reference evidence="1 2" key="1">
    <citation type="journal article" date="2023" name="Antonie Van Leeuwenhoek">
        <title>Flavobacterium potami sp. nov., a multi-metal resistance genes harbouring bacterium isolated from shallow river silt.</title>
        <authorList>
            <person name="Li S."/>
            <person name="Mao S."/>
            <person name="Mu W."/>
            <person name="Guo B."/>
            <person name="Li C."/>
            <person name="Zhu Q."/>
            <person name="Hou X."/>
            <person name="Zhao Y."/>
            <person name="Wei S."/>
            <person name="Liu H."/>
            <person name="Liu A."/>
        </authorList>
    </citation>
    <scope>NUCLEOTIDE SEQUENCE [LARGE SCALE GENOMIC DNA]</scope>
    <source>
        <strain evidence="1 2">17A</strain>
    </source>
</reference>
<accession>A0A9X1H6S9</accession>
<dbReference type="NCBIfam" id="TIGR04474">
    <property type="entry name" value="tcm_partner"/>
    <property type="match status" value="1"/>
</dbReference>
<gene>
    <name evidence="1" type="primary">tcmP</name>
    <name evidence="1" type="ORF">K6T82_03485</name>
</gene>
<sequence length="376" mass="44326">MARDINKSTFDQATKIKLDIFRESFKEWLPIFIHNKYVEKRYIYDFFAGSGMDSDLNYGSPLILLEEAKGTDLMHCSKSDGKKIVFAFNEKLKTKSKELENNVTDFLHKCLQNCGRQKCVYEHHVGNYNFKEAFNRPNVLEIMNNKKYGKFVLLDQYGFKEVDSDIFNRLINFPKTDFIFFISSSFINRFQKHASIRKYIETEKIEFKKSEPKHCHKLISQYFKNLIPKNKDYYLHQFSIKKGTNYYGLIFGTSHSLGMEKFLKVCWNQDKMAGEANFDINNDFAEGTLFYTEEFSNKIERFKEDIYNKICNKEIVSNIEGLKFALKYGIQTKIYLETILSLIDKGKIKITKGTFNKKVTSIHKFTSNDLYEFCIK</sequence>
<proteinExistence type="predicted"/>